<dbReference type="SUPFAM" id="SSF56059">
    <property type="entry name" value="Glutathione synthetase ATP-binding domain-like"/>
    <property type="match status" value="1"/>
</dbReference>
<dbReference type="SUPFAM" id="SSF52210">
    <property type="entry name" value="Succinyl-CoA synthetase domains"/>
    <property type="match status" value="2"/>
</dbReference>
<dbReference type="InterPro" id="IPR016102">
    <property type="entry name" value="Succinyl-CoA_synth-like"/>
</dbReference>
<dbReference type="Gene3D" id="3.30.1490.20">
    <property type="entry name" value="ATP-grasp fold, A domain"/>
    <property type="match status" value="1"/>
</dbReference>
<dbReference type="Proteomes" id="UP000617171">
    <property type="component" value="Unassembled WGS sequence"/>
</dbReference>
<evidence type="ECO:0000313" key="3">
    <source>
        <dbReference type="EMBL" id="MBC3345985.1"/>
    </source>
</evidence>
<keyword evidence="1" id="KW-0547">Nucleotide-binding</keyword>
<dbReference type="PROSITE" id="PS50975">
    <property type="entry name" value="ATP_GRASP"/>
    <property type="match status" value="1"/>
</dbReference>
<dbReference type="SUPFAM" id="SSF51735">
    <property type="entry name" value="NAD(P)-binding Rossmann-fold domains"/>
    <property type="match status" value="1"/>
</dbReference>
<dbReference type="Pfam" id="PF13549">
    <property type="entry name" value="ATP-grasp_5"/>
    <property type="match status" value="1"/>
</dbReference>
<organism evidence="3 4">
    <name type="scientific">Pseudomonas tehranensis</name>
    <dbReference type="NCBI Taxonomy" id="2745502"/>
    <lineage>
        <taxon>Bacteria</taxon>
        <taxon>Pseudomonadati</taxon>
        <taxon>Pseudomonadota</taxon>
        <taxon>Gammaproteobacteria</taxon>
        <taxon>Pseudomonadales</taxon>
        <taxon>Pseudomonadaceae</taxon>
        <taxon>Pseudomonas</taxon>
    </lineage>
</organism>
<dbReference type="PANTHER" id="PTHR42793">
    <property type="entry name" value="COA BINDING DOMAIN CONTAINING PROTEIN"/>
    <property type="match status" value="1"/>
</dbReference>
<comment type="caution">
    <text evidence="3">The sequence shown here is derived from an EMBL/GenBank/DDBJ whole genome shotgun (WGS) entry which is preliminary data.</text>
</comment>
<gene>
    <name evidence="3" type="ORF">HU811_04985</name>
</gene>
<keyword evidence="4" id="KW-1185">Reference proteome</keyword>
<dbReference type="InterPro" id="IPR011761">
    <property type="entry name" value="ATP-grasp"/>
</dbReference>
<dbReference type="PANTHER" id="PTHR42793:SF4">
    <property type="entry name" value="BLL6376 PROTEIN"/>
    <property type="match status" value="1"/>
</dbReference>
<evidence type="ECO:0000313" key="4">
    <source>
        <dbReference type="Proteomes" id="UP000617171"/>
    </source>
</evidence>
<dbReference type="Pfam" id="PF13607">
    <property type="entry name" value="Succ_CoA_lig"/>
    <property type="match status" value="1"/>
</dbReference>
<name>A0ABR6UMX2_9PSED</name>
<dbReference type="InterPro" id="IPR036291">
    <property type="entry name" value="NAD(P)-bd_dom_sf"/>
</dbReference>
<dbReference type="Gene3D" id="3.30.470.20">
    <property type="entry name" value="ATP-grasp fold, B domain"/>
    <property type="match status" value="1"/>
</dbReference>
<dbReference type="GO" id="GO:0016874">
    <property type="term" value="F:ligase activity"/>
    <property type="evidence" value="ECO:0007669"/>
    <property type="project" value="UniProtKB-KW"/>
</dbReference>
<dbReference type="EMBL" id="JABWQV010000013">
    <property type="protein sequence ID" value="MBC3345985.1"/>
    <property type="molecule type" value="Genomic_DNA"/>
</dbReference>
<dbReference type="InterPro" id="IPR032875">
    <property type="entry name" value="Succ_CoA_lig_flav_dom"/>
</dbReference>
<dbReference type="RefSeq" id="WP_186654405.1">
    <property type="nucleotide sequence ID" value="NZ_JABWQV010000013.1"/>
</dbReference>
<accession>A0ABR6UMX2</accession>
<feature type="domain" description="ATP-grasp" evidence="2">
    <location>
        <begin position="485"/>
        <end position="703"/>
    </location>
</feature>
<evidence type="ECO:0000259" key="2">
    <source>
        <dbReference type="PROSITE" id="PS50975"/>
    </source>
</evidence>
<dbReference type="Gene3D" id="3.40.50.261">
    <property type="entry name" value="Succinyl-CoA synthetase domains"/>
    <property type="match status" value="2"/>
</dbReference>
<sequence length="709" mass="74471">MKQQLHALLNPKSIAVIGASADTHKTSGRPVSYLLKHGFGGDIYPVNPKATEIQGLPCYPNIESLPQAPDVGLVLLSAKRSIEAVRSLAKLGCKAAVILASGFAEAGEDGHDLQQELKAAAGSMRLLGPNTIGLVNLSARIPLSASGALEITDLPAGHVAVVSQSGGILGALLSRAAGRGIGLSSLISTSNEVDLEVSDFIDYLVDDENTKVIALYLESIRNPQRFREVALRAREAGKPLVVFKIGRSEAGATAASSHTGALAGEDRVYDAFFRELGVIRANTFDEFLDIPAVLVTGRPLAGRRVAILTSTGGAGTLIADSLGMNHFDTPKPDADTAEKLRALQGDTPTALDRNPIDVTLAGLQPDLLRQAIRTLLKSDSYDALVVIIGSSGLAMPDLVVCAIQDCLDTNNKPVLAYVSPYAPDTLKRLNSAGIPGFCSPESCSAVLEALYFRAQPLPSTHAAPTAQLPDMTALAEGSIDEAAAKALFSQVGISVPESRVVTSREQAVHAARELGQPVVLKVLDANLLHKSDIGGVALHQTADTIGARFDQMITDVGSHVGYRPDRFLIEAMVAGGHELILGANRDALGTAILLGAGGVTAELFKDTTLCMLPDHGGLTLEQARAMMEKLTTWPLLNGYRGSVRRDIEALAQAIVNFSALVAALGERLVTSEINPLFILPEGQGVVAADAVLVLNQASAHAVTGERRYG</sequence>
<dbReference type="SMART" id="SM00881">
    <property type="entry name" value="CoA_binding"/>
    <property type="match status" value="1"/>
</dbReference>
<reference evidence="3 4" key="1">
    <citation type="journal article" date="2020" name="Microorganisms">
        <title>Reliable Identification of Environmental Pseudomonas Isolates Using the rpoD Gene.</title>
        <authorList>
            <consortium name="The Broad Institute Genome Sequencing Platform"/>
            <person name="Girard L."/>
            <person name="Lood C."/>
            <person name="Rokni-Zadeh H."/>
            <person name="van Noort V."/>
            <person name="Lavigne R."/>
            <person name="De Mot R."/>
        </authorList>
    </citation>
    <scope>NUCLEOTIDE SEQUENCE [LARGE SCALE GENOMIC DNA]</scope>
    <source>
        <strain evidence="3 4">SWRI196</strain>
    </source>
</reference>
<evidence type="ECO:0000256" key="1">
    <source>
        <dbReference type="PROSITE-ProRule" id="PRU00409"/>
    </source>
</evidence>
<dbReference type="Pfam" id="PF13380">
    <property type="entry name" value="CoA_binding_2"/>
    <property type="match status" value="1"/>
</dbReference>
<dbReference type="Gene3D" id="3.40.50.720">
    <property type="entry name" value="NAD(P)-binding Rossmann-like Domain"/>
    <property type="match status" value="1"/>
</dbReference>
<keyword evidence="1" id="KW-0067">ATP-binding</keyword>
<dbReference type="InterPro" id="IPR013815">
    <property type="entry name" value="ATP_grasp_subdomain_1"/>
</dbReference>
<protein>
    <submittedName>
        <fullName evidence="3">Acetate--CoA ligase family protein</fullName>
    </submittedName>
</protein>
<keyword evidence="3" id="KW-0436">Ligase</keyword>
<proteinExistence type="predicted"/>
<dbReference type="InterPro" id="IPR003781">
    <property type="entry name" value="CoA-bd"/>
</dbReference>